<keyword evidence="2" id="KW-1185">Reference proteome</keyword>
<comment type="caution">
    <text evidence="1">The sequence shown here is derived from an EMBL/GenBank/DDBJ whole genome shotgun (WGS) entry which is preliminary data.</text>
</comment>
<reference evidence="1" key="1">
    <citation type="journal article" date="2020" name="Stud. Mycol.">
        <title>101 Dothideomycetes genomes: a test case for predicting lifestyles and emergence of pathogens.</title>
        <authorList>
            <person name="Haridas S."/>
            <person name="Albert R."/>
            <person name="Binder M."/>
            <person name="Bloem J."/>
            <person name="Labutti K."/>
            <person name="Salamov A."/>
            <person name="Andreopoulos B."/>
            <person name="Baker S."/>
            <person name="Barry K."/>
            <person name="Bills G."/>
            <person name="Bluhm B."/>
            <person name="Cannon C."/>
            <person name="Castanera R."/>
            <person name="Culley D."/>
            <person name="Daum C."/>
            <person name="Ezra D."/>
            <person name="Gonzalez J."/>
            <person name="Henrissat B."/>
            <person name="Kuo A."/>
            <person name="Liang C."/>
            <person name="Lipzen A."/>
            <person name="Lutzoni F."/>
            <person name="Magnuson J."/>
            <person name="Mondo S."/>
            <person name="Nolan M."/>
            <person name="Ohm R."/>
            <person name="Pangilinan J."/>
            <person name="Park H.-J."/>
            <person name="Ramirez L."/>
            <person name="Alfaro M."/>
            <person name="Sun H."/>
            <person name="Tritt A."/>
            <person name="Yoshinaga Y."/>
            <person name="Zwiers L.-H."/>
            <person name="Turgeon B."/>
            <person name="Goodwin S."/>
            <person name="Spatafora J."/>
            <person name="Crous P."/>
            <person name="Grigoriev I."/>
        </authorList>
    </citation>
    <scope>NUCLEOTIDE SEQUENCE</scope>
    <source>
        <strain evidence="1">ATCC 200398</strain>
    </source>
</reference>
<accession>A0ACB6RA63</accession>
<dbReference type="EMBL" id="MU003495">
    <property type="protein sequence ID" value="KAF2476139.1"/>
    <property type="molecule type" value="Genomic_DNA"/>
</dbReference>
<organism evidence="1 2">
    <name type="scientific">Lindgomyces ingoldianus</name>
    <dbReference type="NCBI Taxonomy" id="673940"/>
    <lineage>
        <taxon>Eukaryota</taxon>
        <taxon>Fungi</taxon>
        <taxon>Dikarya</taxon>
        <taxon>Ascomycota</taxon>
        <taxon>Pezizomycotina</taxon>
        <taxon>Dothideomycetes</taxon>
        <taxon>Pleosporomycetidae</taxon>
        <taxon>Pleosporales</taxon>
        <taxon>Lindgomycetaceae</taxon>
        <taxon>Lindgomyces</taxon>
    </lineage>
</organism>
<proteinExistence type="predicted"/>
<gene>
    <name evidence="1" type="ORF">BDR25DRAFT_90890</name>
</gene>
<protein>
    <submittedName>
        <fullName evidence="1">Uncharacterized protein</fullName>
    </submittedName>
</protein>
<evidence type="ECO:0000313" key="1">
    <source>
        <dbReference type="EMBL" id="KAF2476139.1"/>
    </source>
</evidence>
<dbReference type="Proteomes" id="UP000799755">
    <property type="component" value="Unassembled WGS sequence"/>
</dbReference>
<evidence type="ECO:0000313" key="2">
    <source>
        <dbReference type="Proteomes" id="UP000799755"/>
    </source>
</evidence>
<sequence>MANILVPIIHLILFSHFILSLVESQVSFPECLWETECEISLSALLQNRASSHNPIRIPQYRNKYSDQEHVR</sequence>
<name>A0ACB6RA63_9PLEO</name>